<dbReference type="PANTHER" id="PTHR12857">
    <property type="entry name" value="CXXC MOTIF CONTAINING ZINC BINDING PROTEIN"/>
    <property type="match status" value="1"/>
</dbReference>
<sequence>MKNTVLRIKAELENVKRIYCDDDFLWAFNIRDSVSTLTRENITFSKTDQLAIPNSRGTANFLVKWTEYPKYSTINFVNTKKSCSYDSTSNEWQDFATFECRGIEIAEFIPSGDFIIEDTQGKIYYNVNLLDLNWCDYNQDHEMCVGVYNLEHEIA</sequence>
<reference evidence="6 7" key="1">
    <citation type="journal article" date="2014" name="BMC Biol.">
        <title>A comprehensive evaluation of rodent malaria parasite genomes and gene expression.</title>
        <authorList>
            <person name="Otto T.D."/>
            <person name="Bohme U."/>
            <person name="Jackson A.P."/>
            <person name="Hunt M."/>
            <person name="Franke-Fayard B."/>
            <person name="Hoeijmakers W.A."/>
            <person name="Religa A.A."/>
            <person name="Robertson L."/>
            <person name="Sanders M."/>
            <person name="Ogun S.A."/>
            <person name="Cunningham D."/>
            <person name="Erhart A."/>
            <person name="Billker O."/>
            <person name="Khan S.M."/>
            <person name="Stunnenberg H.G."/>
            <person name="Langhorne J."/>
            <person name="Holder A.A."/>
            <person name="Waters A.P."/>
            <person name="Newbold C.I."/>
            <person name="Pain A."/>
            <person name="Berriman M."/>
            <person name="Janse C.J."/>
        </authorList>
    </citation>
    <scope>NUCLEOTIDE SEQUENCE [LARGE SCALE GENOMIC DNA]</scope>
    <source>
        <strain evidence="5 6">17X</strain>
        <strain evidence="4 7">YM</strain>
    </source>
</reference>
<evidence type="ECO:0000256" key="2">
    <source>
        <dbReference type="ARBA" id="ARBA00022723"/>
    </source>
</evidence>
<dbReference type="InterPro" id="IPR008584">
    <property type="entry name" value="CXXC_Zn-binding_euk"/>
</dbReference>
<name>A0A078KHV2_PLAYE</name>
<dbReference type="PANTHER" id="PTHR12857:SF0">
    <property type="entry name" value="CXXC MOTIF CONTAINING ZINC BINDING PROTEIN"/>
    <property type="match status" value="1"/>
</dbReference>
<dbReference type="Proteomes" id="UP000072904">
    <property type="component" value="Chromosome 13"/>
</dbReference>
<dbReference type="VEuPathDB" id="PlasmoDB:PY06217"/>
<dbReference type="GO" id="GO:0008270">
    <property type="term" value="F:zinc ion binding"/>
    <property type="evidence" value="ECO:0007669"/>
    <property type="project" value="TreeGrafter"/>
</dbReference>
<dbReference type="AlphaFoldDB" id="A0A078KHV2"/>
<evidence type="ECO:0000313" key="5">
    <source>
        <dbReference type="EMBL" id="VTZ81064.1"/>
    </source>
</evidence>
<dbReference type="VEuPathDB" id="PlasmoDB:PY17X_1369600"/>
<keyword evidence="2" id="KW-0479">Metal-binding</keyword>
<evidence type="ECO:0000256" key="1">
    <source>
        <dbReference type="ARBA" id="ARBA00007818"/>
    </source>
</evidence>
<dbReference type="OMA" id="NWCDYNQ"/>
<dbReference type="VEuPathDB" id="PlasmoDB:PY00103"/>
<dbReference type="EMBL" id="LM993667">
    <property type="protein sequence ID" value="VTZ81064.1"/>
    <property type="molecule type" value="Genomic_DNA"/>
</dbReference>
<organism evidence="4 7">
    <name type="scientific">Plasmodium yoelii</name>
    <dbReference type="NCBI Taxonomy" id="5861"/>
    <lineage>
        <taxon>Eukaryota</taxon>
        <taxon>Sar</taxon>
        <taxon>Alveolata</taxon>
        <taxon>Apicomplexa</taxon>
        <taxon>Aconoidasida</taxon>
        <taxon>Haemosporida</taxon>
        <taxon>Plasmodiidae</taxon>
        <taxon>Plasmodium</taxon>
        <taxon>Plasmodium (Vinckeia)</taxon>
    </lineage>
</organism>
<reference evidence="4" key="2">
    <citation type="submission" date="2014-05" db="EMBL/GenBank/DDBJ databases">
        <authorList>
            <person name="Aslett A.Martin."/>
            <person name="De Silva Nishadi"/>
        </authorList>
    </citation>
    <scope>NUCLEOTIDE SEQUENCE</scope>
    <source>
        <strain evidence="4">YM</strain>
    </source>
</reference>
<comment type="similarity">
    <text evidence="1">Belongs to the UPF0587 family.</text>
</comment>
<dbReference type="Pfam" id="PF05907">
    <property type="entry name" value="CXXC_Zn-b_euk"/>
    <property type="match status" value="1"/>
</dbReference>
<reference evidence="5" key="4">
    <citation type="submission" date="2019-05" db="EMBL/GenBank/DDBJ databases">
        <authorList>
            <consortium name="Pathogen Informatics"/>
        </authorList>
    </citation>
    <scope>NUCLEOTIDE SEQUENCE</scope>
    <source>
        <strain evidence="5">17X</strain>
    </source>
</reference>
<reference evidence="5" key="3">
    <citation type="submission" date="2014-05" db="EMBL/GenBank/DDBJ databases">
        <authorList>
            <person name="Aslett M.A."/>
            <person name="De Silva N."/>
        </authorList>
    </citation>
    <scope>NUCLEOTIDE SEQUENCE</scope>
    <source>
        <strain evidence="5">17X</strain>
    </source>
</reference>
<gene>
    <name evidence="5" type="ORF">PY17X_1369600</name>
    <name evidence="4" type="ORF">PYYM_1366000</name>
</gene>
<accession>A0A078KHV2</accession>
<protein>
    <submittedName>
        <fullName evidence="4">Uncharacterized protein</fullName>
    </submittedName>
</protein>
<evidence type="ECO:0000313" key="7">
    <source>
        <dbReference type="Proteomes" id="UP000072904"/>
    </source>
</evidence>
<keyword evidence="3" id="KW-0862">Zinc</keyword>
<evidence type="ECO:0000313" key="4">
    <source>
        <dbReference type="EMBL" id="CDU20306.1"/>
    </source>
</evidence>
<dbReference type="KEGG" id="pyo:PY17X_1369600"/>
<dbReference type="GeneID" id="3792159"/>
<dbReference type="RefSeq" id="XP_022813773.1">
    <property type="nucleotide sequence ID" value="XM_022957341.1"/>
</dbReference>
<evidence type="ECO:0000313" key="6">
    <source>
        <dbReference type="Proteomes" id="UP000072874"/>
    </source>
</evidence>
<dbReference type="OrthoDB" id="10248838at2759"/>
<dbReference type="Proteomes" id="UP000072874">
    <property type="component" value="Chromosome 13"/>
</dbReference>
<dbReference type="EMBL" id="LK934641">
    <property type="protein sequence ID" value="CDU20306.1"/>
    <property type="molecule type" value="Genomic_DNA"/>
</dbReference>
<dbReference type="SUPFAM" id="SSF141678">
    <property type="entry name" value="MAL13P1.257-like"/>
    <property type="match status" value="1"/>
</dbReference>
<dbReference type="VEuPathDB" id="PlasmoDB:Py17XNL_001303526"/>
<dbReference type="VEuPathDB" id="PlasmoDB:PYYM_1366000"/>
<proteinExistence type="inferred from homology"/>
<evidence type="ECO:0000256" key="3">
    <source>
        <dbReference type="ARBA" id="ARBA00022833"/>
    </source>
</evidence>